<name>A0A850H5D4_9SPHN</name>
<dbReference type="Gene3D" id="3.50.50.60">
    <property type="entry name" value="FAD/NAD(P)-binding domain"/>
    <property type="match status" value="1"/>
</dbReference>
<sequence length="496" mass="55315">MSDPVLTRVVIAGGGTAGWIAACGLARQLGRLVEVTLIESDAIPTIGVGEATIPTARSFHEYLRIDERAFMAATGATFKLGIRFDDWGALGDSYLHSFGKFEMRNWVAEFQHFWLEGREQGIDAPIGSYCLEHEAALAGKFTTAGNPSPSYAYHLDAGRYAAFLRAIAERDGARRVEGRIAEVEQDQETGDITSLLLEDGQRIEGDLFIDCTGFRALLIGQTLGVGYDDWSEWLPTDGAWAVQTENTGEPAPYTVAAAHDAGWRWRIPLQHRTGNGLVFASDYLEADAARERLLENVTGELVTEPRLIRFTTGRRQTMWAKNCLALGLSSGFVEPLESTSIHLIMIGVTRLIQLFPFGGMTPALRDRWNDLADRELEHVRDFIILHYHLTQRTDSAFWRERAAMGIPDSLKARIENFAEHAQAWQESLDLFRTESWLYVMLGQGLMPRAWHKLANLMDSERLALTLQQQREAVAAQVARMPDHGAFVASYAGDRTN</sequence>
<gene>
    <name evidence="3" type="ORF">HUV48_08650</name>
</gene>
<dbReference type="SUPFAM" id="SSF51905">
    <property type="entry name" value="FAD/NAD(P)-binding domain"/>
    <property type="match status" value="1"/>
</dbReference>
<dbReference type="InterPro" id="IPR036188">
    <property type="entry name" value="FAD/NAD-bd_sf"/>
</dbReference>
<keyword evidence="2" id="KW-0274">FAD</keyword>
<feature type="binding site" evidence="2">
    <location>
        <position position="79"/>
    </location>
    <ligand>
        <name>7-chloro-L-tryptophan</name>
        <dbReference type="ChEBI" id="CHEBI:58713"/>
    </ligand>
</feature>
<evidence type="ECO:0000256" key="2">
    <source>
        <dbReference type="PIRSR" id="PIRSR011396-2"/>
    </source>
</evidence>
<comment type="caution">
    <text evidence="3">The sequence shown here is derived from an EMBL/GenBank/DDBJ whole genome shotgun (WGS) entry which is preliminary data.</text>
</comment>
<dbReference type="PANTHER" id="PTHR43747">
    <property type="entry name" value="FAD-BINDING PROTEIN"/>
    <property type="match status" value="1"/>
</dbReference>
<keyword evidence="4" id="KW-1185">Reference proteome</keyword>
<accession>A0A850H5D4</accession>
<evidence type="ECO:0000313" key="4">
    <source>
        <dbReference type="Proteomes" id="UP000561438"/>
    </source>
</evidence>
<dbReference type="InterPro" id="IPR050816">
    <property type="entry name" value="Flavin-dep_Halogenase_NPB"/>
</dbReference>
<organism evidence="3 4">
    <name type="scientific">Qipengyuania atrilutea</name>
    <dbReference type="NCBI Taxonomy" id="2744473"/>
    <lineage>
        <taxon>Bacteria</taxon>
        <taxon>Pseudomonadati</taxon>
        <taxon>Pseudomonadota</taxon>
        <taxon>Alphaproteobacteria</taxon>
        <taxon>Sphingomonadales</taxon>
        <taxon>Erythrobacteraceae</taxon>
        <taxon>Qipengyuania</taxon>
    </lineage>
</organism>
<dbReference type="GO" id="GO:0000166">
    <property type="term" value="F:nucleotide binding"/>
    <property type="evidence" value="ECO:0007669"/>
    <property type="project" value="UniProtKB-KW"/>
</dbReference>
<feature type="active site" evidence="1">
    <location>
        <position position="79"/>
    </location>
</feature>
<feature type="binding site" evidence="2">
    <location>
        <position position="337"/>
    </location>
    <ligand>
        <name>FAD</name>
        <dbReference type="ChEBI" id="CHEBI:57692"/>
    </ligand>
</feature>
<feature type="binding site" evidence="2">
    <location>
        <position position="328"/>
    </location>
    <ligand>
        <name>FAD</name>
        <dbReference type="ChEBI" id="CHEBI:57692"/>
    </ligand>
</feature>
<protein>
    <submittedName>
        <fullName evidence="3">Tryptophan 7-halogenase</fullName>
    </submittedName>
</protein>
<dbReference type="PANTHER" id="PTHR43747:SF4">
    <property type="entry name" value="FLAVIN-DEPENDENT TRYPTOPHAN HALOGENASE"/>
    <property type="match status" value="1"/>
</dbReference>
<dbReference type="InterPro" id="IPR033856">
    <property type="entry name" value="Trp_halogen"/>
</dbReference>
<reference evidence="3 4" key="1">
    <citation type="submission" date="2020-06" db="EMBL/GenBank/DDBJ databases">
        <title>Altererythrobacter sp. HHU K3-1.</title>
        <authorList>
            <person name="Zhang D."/>
            <person name="Xue H."/>
        </authorList>
    </citation>
    <scope>NUCLEOTIDE SEQUENCE [LARGE SCALE GENOMIC DNA]</scope>
    <source>
        <strain evidence="3 4">HHU K3-1</strain>
    </source>
</reference>
<feature type="binding site" evidence="2">
    <location>
        <position position="341"/>
    </location>
    <ligand>
        <name>FAD</name>
        <dbReference type="ChEBI" id="CHEBI:57692"/>
    </ligand>
</feature>
<dbReference type="AlphaFoldDB" id="A0A850H5D4"/>
<dbReference type="GO" id="GO:0004497">
    <property type="term" value="F:monooxygenase activity"/>
    <property type="evidence" value="ECO:0007669"/>
    <property type="project" value="InterPro"/>
</dbReference>
<dbReference type="EMBL" id="JABWGV010000003">
    <property type="protein sequence ID" value="NVD45088.1"/>
    <property type="molecule type" value="Genomic_DNA"/>
</dbReference>
<dbReference type="RefSeq" id="WP_176267419.1">
    <property type="nucleotide sequence ID" value="NZ_JABWGV010000003.1"/>
</dbReference>
<proteinExistence type="predicted"/>
<dbReference type="InterPro" id="IPR006905">
    <property type="entry name" value="Flavin_halogenase"/>
</dbReference>
<evidence type="ECO:0000313" key="3">
    <source>
        <dbReference type="EMBL" id="NVD45088.1"/>
    </source>
</evidence>
<feature type="binding site" evidence="2">
    <location>
        <begin position="14"/>
        <end position="17"/>
    </location>
    <ligand>
        <name>FAD</name>
        <dbReference type="ChEBI" id="CHEBI:57692"/>
    </ligand>
</feature>
<dbReference type="PIRSF" id="PIRSF011396">
    <property type="entry name" value="Trp_halogenase"/>
    <property type="match status" value="1"/>
</dbReference>
<keyword evidence="2" id="KW-0547">Nucleotide-binding</keyword>
<dbReference type="Proteomes" id="UP000561438">
    <property type="component" value="Unassembled WGS sequence"/>
</dbReference>
<dbReference type="Pfam" id="PF04820">
    <property type="entry name" value="Trp_halogenase"/>
    <property type="match status" value="1"/>
</dbReference>
<keyword evidence="2" id="KW-0285">Flavoprotein</keyword>
<evidence type="ECO:0000256" key="1">
    <source>
        <dbReference type="PIRSR" id="PIRSR011396-1"/>
    </source>
</evidence>